<evidence type="ECO:0000256" key="2">
    <source>
        <dbReference type="ARBA" id="ARBA00010735"/>
    </source>
</evidence>
<feature type="transmembrane region" description="Helical" evidence="8">
    <location>
        <begin position="12"/>
        <end position="33"/>
    </location>
</feature>
<evidence type="ECO:0000313" key="12">
    <source>
        <dbReference type="Proteomes" id="UP000570010"/>
    </source>
</evidence>
<evidence type="ECO:0000313" key="11">
    <source>
        <dbReference type="Proteomes" id="UP000472971"/>
    </source>
</evidence>
<proteinExistence type="inferred from homology"/>
<comment type="similarity">
    <text evidence="2">Belongs to the AzlC family.</text>
</comment>
<dbReference type="PANTHER" id="PTHR34979:SF1">
    <property type="entry name" value="INNER MEMBRANE PROTEIN YGAZ"/>
    <property type="match status" value="1"/>
</dbReference>
<dbReference type="RefSeq" id="WP_163242890.1">
    <property type="nucleotide sequence ID" value="NZ_CP082780.1"/>
</dbReference>
<sequence length="237" mass="25307">MKTNRRAWRSGIKVGIPIGLGYFAVSFTFGIIAKQAGLNPFEAGIMSATNFTSAGQFAGLTLIATVATILEITLTQLIINSRYFLMSFALSQKIDPNTPFFHRLILAFGITDEVFGVSVAAPGKLNPFYTYGVMSVALPGWVLGTLLGIISGNVLPERLMSALSIALYGMLLAVIIPPAKGNKILSGLIVISMGLSLLFAVLPFLQTISSGVKIIVLTFLIAGIAAFLFPIKEHSHE</sequence>
<dbReference type="Proteomes" id="UP000472971">
    <property type="component" value="Unassembled WGS sequence"/>
</dbReference>
<reference evidence="9 12" key="2">
    <citation type="submission" date="2020-07" db="EMBL/GenBank/DDBJ databases">
        <authorList>
            <person name="Feng H."/>
        </authorList>
    </citation>
    <scope>NUCLEOTIDE SEQUENCE [LARGE SCALE GENOMIC DNA]</scope>
    <source>
        <strain evidence="12">s-12</strain>
        <strain evidence="9">S-12</strain>
    </source>
</reference>
<keyword evidence="4" id="KW-1003">Cell membrane</keyword>
<dbReference type="InterPro" id="IPR011606">
    <property type="entry name" value="Brnchd-chn_aa_trnsp_permease"/>
</dbReference>
<keyword evidence="3" id="KW-0813">Transport</keyword>
<dbReference type="Proteomes" id="UP000570010">
    <property type="component" value="Unassembled WGS sequence"/>
</dbReference>
<evidence type="ECO:0000256" key="3">
    <source>
        <dbReference type="ARBA" id="ARBA00022448"/>
    </source>
</evidence>
<name>A0A6B3W4T9_9BACI</name>
<keyword evidence="11" id="KW-1185">Reference proteome</keyword>
<dbReference type="Pfam" id="PF03591">
    <property type="entry name" value="AzlC"/>
    <property type="match status" value="1"/>
</dbReference>
<feature type="transmembrane region" description="Helical" evidence="8">
    <location>
        <begin position="53"/>
        <end position="79"/>
    </location>
</feature>
<comment type="subcellular location">
    <subcellularLocation>
        <location evidence="1">Cell membrane</location>
        <topology evidence="1">Multi-pass membrane protein</topology>
    </subcellularLocation>
</comment>
<reference evidence="10 11" key="1">
    <citation type="submission" date="2020-02" db="EMBL/GenBank/DDBJ databases">
        <title>Bacillus aquiflavi sp. nov., isolated from yellow water of strong flavor Chinese baijiu in Yibin region of China.</title>
        <authorList>
            <person name="Xie J."/>
        </authorList>
    </citation>
    <scope>NUCLEOTIDE SEQUENCE [LARGE SCALE GENOMIC DNA]</scope>
    <source>
        <strain evidence="10 11">3H-10</strain>
    </source>
</reference>
<keyword evidence="7 8" id="KW-0472">Membrane</keyword>
<feature type="transmembrane region" description="Helical" evidence="8">
    <location>
        <begin position="128"/>
        <end position="147"/>
    </location>
</feature>
<gene>
    <name evidence="10" type="ORF">G4D64_13455</name>
    <name evidence="9" type="ORF">H1Z61_13725</name>
</gene>
<evidence type="ECO:0000256" key="5">
    <source>
        <dbReference type="ARBA" id="ARBA00022692"/>
    </source>
</evidence>
<comment type="caution">
    <text evidence="10">The sequence shown here is derived from an EMBL/GenBank/DDBJ whole genome shotgun (WGS) entry which is preliminary data.</text>
</comment>
<feature type="transmembrane region" description="Helical" evidence="8">
    <location>
        <begin position="212"/>
        <end position="231"/>
    </location>
</feature>
<feature type="transmembrane region" description="Helical" evidence="8">
    <location>
        <begin position="159"/>
        <end position="178"/>
    </location>
</feature>
<dbReference type="GO" id="GO:1903785">
    <property type="term" value="P:L-valine transmembrane transport"/>
    <property type="evidence" value="ECO:0007669"/>
    <property type="project" value="TreeGrafter"/>
</dbReference>
<dbReference type="EMBL" id="JAAIWN010000036">
    <property type="protein sequence ID" value="NEY82484.1"/>
    <property type="molecule type" value="Genomic_DNA"/>
</dbReference>
<dbReference type="PANTHER" id="PTHR34979">
    <property type="entry name" value="INNER MEMBRANE PROTEIN YGAZ"/>
    <property type="match status" value="1"/>
</dbReference>
<evidence type="ECO:0000256" key="6">
    <source>
        <dbReference type="ARBA" id="ARBA00022989"/>
    </source>
</evidence>
<dbReference type="AlphaFoldDB" id="A0A6B3W4T9"/>
<feature type="transmembrane region" description="Helical" evidence="8">
    <location>
        <begin position="184"/>
        <end position="205"/>
    </location>
</feature>
<evidence type="ECO:0000313" key="10">
    <source>
        <dbReference type="EMBL" id="NEY82484.1"/>
    </source>
</evidence>
<evidence type="ECO:0000256" key="7">
    <source>
        <dbReference type="ARBA" id="ARBA00023136"/>
    </source>
</evidence>
<evidence type="ECO:0000313" key="9">
    <source>
        <dbReference type="EMBL" id="MBA4538164.1"/>
    </source>
</evidence>
<dbReference type="GO" id="GO:0005886">
    <property type="term" value="C:plasma membrane"/>
    <property type="evidence" value="ECO:0007669"/>
    <property type="project" value="UniProtKB-SubCell"/>
</dbReference>
<evidence type="ECO:0000256" key="4">
    <source>
        <dbReference type="ARBA" id="ARBA00022475"/>
    </source>
</evidence>
<evidence type="ECO:0000256" key="1">
    <source>
        <dbReference type="ARBA" id="ARBA00004651"/>
    </source>
</evidence>
<protein>
    <submittedName>
        <fullName evidence="10">AzlC family ABC transporter permease</fullName>
    </submittedName>
</protein>
<evidence type="ECO:0000256" key="8">
    <source>
        <dbReference type="SAM" id="Phobius"/>
    </source>
</evidence>
<keyword evidence="5 8" id="KW-0812">Transmembrane</keyword>
<organism evidence="10 11">
    <name type="scientific">Bacillus aquiflavi</name>
    <dbReference type="NCBI Taxonomy" id="2672567"/>
    <lineage>
        <taxon>Bacteria</taxon>
        <taxon>Bacillati</taxon>
        <taxon>Bacillota</taxon>
        <taxon>Bacilli</taxon>
        <taxon>Bacillales</taxon>
        <taxon>Bacillaceae</taxon>
        <taxon>Bacillus</taxon>
    </lineage>
</organism>
<keyword evidence="6 8" id="KW-1133">Transmembrane helix</keyword>
<dbReference type="EMBL" id="JACEIO010000036">
    <property type="protein sequence ID" value="MBA4538164.1"/>
    <property type="molecule type" value="Genomic_DNA"/>
</dbReference>
<accession>A0A6B3W4T9</accession>
<feature type="transmembrane region" description="Helical" evidence="8">
    <location>
        <begin position="100"/>
        <end position="122"/>
    </location>
</feature>